<evidence type="ECO:0000256" key="2">
    <source>
        <dbReference type="SAM" id="MobiDB-lite"/>
    </source>
</evidence>
<gene>
    <name evidence="4" type="ORF">COB13_05915</name>
</gene>
<organism evidence="4">
    <name type="scientific">OCS116 cluster bacterium</name>
    <dbReference type="NCBI Taxonomy" id="2030921"/>
    <lineage>
        <taxon>Bacteria</taxon>
        <taxon>Pseudomonadati</taxon>
        <taxon>Pseudomonadota</taxon>
        <taxon>Alphaproteobacteria</taxon>
        <taxon>OCS116 cluster</taxon>
    </lineage>
</organism>
<name>A0A2A4Z523_9PROT</name>
<feature type="transmembrane region" description="Helical" evidence="3">
    <location>
        <begin position="6"/>
        <end position="28"/>
    </location>
</feature>
<evidence type="ECO:0000256" key="3">
    <source>
        <dbReference type="SAM" id="Phobius"/>
    </source>
</evidence>
<comment type="caution">
    <text evidence="4">The sequence shown here is derived from an EMBL/GenBank/DDBJ whole genome shotgun (WGS) entry which is preliminary data.</text>
</comment>
<sequence length="338" mass="38268">MTSQAFIYIGLGFAAASLLAILLSQFLFRRAYKKAARDLRGQIPLNQNEVNAEHDRLRAEFAVNLNKLEYKVAAMQQSELKFRVDATRADEQKLQIQNNLNTYIKKSVRWEAAHDNEQNIVSILKNKLKLQGEKIQETHAAKAELEAEQKIYTDAKLNYQIADAKYLKLKNDQETAHRELEASASQLSRVTKERNLQAVELEEAQKNNLIYEAKISEISTQMLFLSQELFAKKISLDLSEKSIDRYKNKLLTQKLQMRDASLKDKAIYAVRSKLDGTANLDLEASAETEKPKAEPKLSSINTNNIVSPKLVHNADKTQPKAATGLRGRMNSMISGTDD</sequence>
<keyword evidence="1" id="KW-0175">Coiled coil</keyword>
<dbReference type="AlphaFoldDB" id="A0A2A4Z523"/>
<keyword evidence="3" id="KW-1133">Transmembrane helix</keyword>
<feature type="coiled-coil region" evidence="1">
    <location>
        <begin position="187"/>
        <end position="221"/>
    </location>
</feature>
<protein>
    <submittedName>
        <fullName evidence="4">Uncharacterized protein</fullName>
    </submittedName>
</protein>
<feature type="region of interest" description="Disordered" evidence="2">
    <location>
        <begin position="313"/>
        <end position="338"/>
    </location>
</feature>
<evidence type="ECO:0000313" key="4">
    <source>
        <dbReference type="EMBL" id="PCJ02127.1"/>
    </source>
</evidence>
<keyword evidence="3" id="KW-0472">Membrane</keyword>
<proteinExistence type="predicted"/>
<keyword evidence="3" id="KW-0812">Transmembrane</keyword>
<reference key="1">
    <citation type="submission" date="2017-08" db="EMBL/GenBank/DDBJ databases">
        <title>A dynamic microbial community with high functional redundancy inhabits the cold, oxic subseafloor aquifer.</title>
        <authorList>
            <person name="Tully B.J."/>
            <person name="Wheat C.G."/>
            <person name="Glazer B.T."/>
            <person name="Huber J.A."/>
        </authorList>
    </citation>
    <scope>NUCLEOTIDE SEQUENCE [LARGE SCALE GENOMIC DNA]</scope>
</reference>
<dbReference type="EMBL" id="NVUS01000005">
    <property type="protein sequence ID" value="PCJ02127.1"/>
    <property type="molecule type" value="Genomic_DNA"/>
</dbReference>
<evidence type="ECO:0000256" key="1">
    <source>
        <dbReference type="SAM" id="Coils"/>
    </source>
</evidence>
<accession>A0A2A4Z523</accession>
<reference evidence="4" key="2">
    <citation type="journal article" date="2018" name="ISME J.">
        <title>A dynamic microbial community with high functional redundancy inhabits the cold, oxic subseafloor aquifer.</title>
        <authorList>
            <person name="Tully B.J."/>
            <person name="Wheat C.G."/>
            <person name="Glazer B.T."/>
            <person name="Huber J.A."/>
        </authorList>
    </citation>
    <scope>NUCLEOTIDE SEQUENCE</scope>
    <source>
        <strain evidence="4">NORP83</strain>
    </source>
</reference>